<evidence type="ECO:0000259" key="11">
    <source>
        <dbReference type="Pfam" id="PF17297"/>
    </source>
</evidence>
<feature type="domain" description="Phosphoenolpyruvate carboxykinase GTP-utilising N-terminal" evidence="11">
    <location>
        <begin position="419"/>
        <end position="634"/>
    </location>
</feature>
<keyword evidence="12" id="KW-0808">Transferase</keyword>
<evidence type="ECO:0000256" key="6">
    <source>
        <dbReference type="ARBA" id="ARBA00022793"/>
    </source>
</evidence>
<dbReference type="Gene3D" id="2.170.8.10">
    <property type="entry name" value="Phosphoenolpyruvate Carboxykinase, domain 2"/>
    <property type="match status" value="1"/>
</dbReference>
<accession>A0A3B1D6E6</accession>
<dbReference type="Pfam" id="PF17297">
    <property type="entry name" value="PEPCK_N"/>
    <property type="match status" value="1"/>
</dbReference>
<dbReference type="InterPro" id="IPR013035">
    <property type="entry name" value="PEP_carboxykinase_C"/>
</dbReference>
<evidence type="ECO:0000256" key="5">
    <source>
        <dbReference type="ARBA" id="ARBA00022741"/>
    </source>
</evidence>
<evidence type="ECO:0000256" key="9">
    <source>
        <dbReference type="ARBA" id="ARBA00023239"/>
    </source>
</evidence>
<dbReference type="EMBL" id="UOGJ01000090">
    <property type="protein sequence ID" value="VAX36272.1"/>
    <property type="molecule type" value="Genomic_DNA"/>
</dbReference>
<evidence type="ECO:0000256" key="4">
    <source>
        <dbReference type="ARBA" id="ARBA00022723"/>
    </source>
</evidence>
<feature type="domain" description="Phosphoenolpyruvate carboxykinase C-terminal P-loop" evidence="10">
    <location>
        <begin position="638"/>
        <end position="988"/>
    </location>
</feature>
<dbReference type="SUPFAM" id="SSF68923">
    <property type="entry name" value="PEP carboxykinase N-terminal domain"/>
    <property type="match status" value="1"/>
</dbReference>
<dbReference type="Pfam" id="PF00821">
    <property type="entry name" value="PEPCK_GTP"/>
    <property type="match status" value="1"/>
</dbReference>
<proteinExistence type="inferred from homology"/>
<dbReference type="GO" id="GO:0004613">
    <property type="term" value="F:phosphoenolpyruvate carboxykinase (GTP) activity"/>
    <property type="evidence" value="ECO:0007669"/>
    <property type="project" value="UniProtKB-EC"/>
</dbReference>
<keyword evidence="12" id="KW-0670">Pyruvate</keyword>
<dbReference type="GO" id="GO:0071333">
    <property type="term" value="P:cellular response to glucose stimulus"/>
    <property type="evidence" value="ECO:0007669"/>
    <property type="project" value="TreeGrafter"/>
</dbReference>
<comment type="cofactor">
    <cofactor evidence="1">
        <name>Mn(2+)</name>
        <dbReference type="ChEBI" id="CHEBI:29035"/>
    </cofactor>
</comment>
<evidence type="ECO:0000256" key="2">
    <source>
        <dbReference type="ARBA" id="ARBA00005796"/>
    </source>
</evidence>
<dbReference type="InterPro" id="IPR035078">
    <property type="entry name" value="PEP_carboxykinase_GTP_N"/>
</dbReference>
<dbReference type="SUPFAM" id="SSF53795">
    <property type="entry name" value="PEP carboxykinase-like"/>
    <property type="match status" value="1"/>
</dbReference>
<evidence type="ECO:0000256" key="8">
    <source>
        <dbReference type="ARBA" id="ARBA00023211"/>
    </source>
</evidence>
<dbReference type="InterPro" id="IPR035077">
    <property type="entry name" value="PEP_carboxykinase_GTP_C"/>
</dbReference>
<evidence type="ECO:0000256" key="1">
    <source>
        <dbReference type="ARBA" id="ARBA00001936"/>
    </source>
</evidence>
<feature type="non-terminal residue" evidence="12">
    <location>
        <position position="1367"/>
    </location>
</feature>
<keyword evidence="6" id="KW-0210">Decarboxylase</keyword>
<dbReference type="GO" id="GO:0006094">
    <property type="term" value="P:gluconeogenesis"/>
    <property type="evidence" value="ECO:0007669"/>
    <property type="project" value="InterPro"/>
</dbReference>
<keyword evidence="4" id="KW-0479">Metal-binding</keyword>
<keyword evidence="7" id="KW-0342">GTP-binding</keyword>
<sequence>MFIHDYSLIGRKVISVLISFFFIFTSIIPPQQSYAQVAPQSVLNLPIPGSFVTQTSGFNPAIVEGITLHEDNPLLFDFIVTRGDSGLEKEELKAEANKLIKYFLASLTVPEKDMWVNLSPYEQDRIIPEGFGDTEMGRDLLAQDYMLKQLTASLMYPEEELGRKFWNRVYSRAQQEYGTTQIPVNTFNKVWIVPEKAVVYEHENSAFVVDSHLKVMLEEDYVAINENNVIAEADNNLLQTEIIKEIIIPEIEREVNEGKIFAQLRQIYNSMILATWYKQNLQQSLLGKVYVDQNKTKGVDTQDKDINQKIYNQYVEAFKKGVYNYIKEDIDPVTSEAIPRKYFSGGLGFNGVADSVMEVTNVFNLKYESFINRVSSSSLDNGVYNFQAGIFEDNEKSRLDTSFLPINELKDSNRFAYDFVMEQVAALNAGEIEGVDARDYERLLAEAVDAGELQLTADGNYIANSHSEDVARVEKRTYIATRNEKDKGNNNNWQHTDNLLPKVMEKIQDSYVKKDGAKEKLYFIPYLMGPKGSEFSEVGIQVTNSRYVAISMINMAKVGWDALDHLKGSDNFVKGIHSTGDLENINRSGTEEDDRYFVAFPEEKMIISYGSNYGGNVLLGKKFHSLRMASYKARKEGWLAEHMMIVEVINKKTKEKDYFAGAFPSASGKTNLAMLLPPKILSNDYEVNIIGDDIAWLRPGKDGRLYAINPENGYFGVVPGTNKESNPQFMEAIEKGNSIYTNVAYNEKTKEVWWEGKTKEYPFLRGNGKFWKDWRGHYIIDRKLENRKRKGKDFLWAHANSRVAVASKNMPNLANSYVNGEAVPISGILWGGRVAKLEPLIKELKTIEEGIYDGATMYAEATSASQDVNPGDPVADSMAQKPFFSYHEHEFFQHWLDVIGKLSNPPKFFHINWFRKGDDGEFIWPGFGENLRALIWASERIRGKANYIVTEMGNIPKMDSILLEGVNLTRALKKETFLAKFSGKEKVWNRMIEKGWIFPSEKDSNKMKADPQVIANDPDLGNDLKLDEVILSKIKDFLAISYDVSKNLKDAIYLPSKKKLERELKRRKEYLRGLENKHHKTPAAFLKVEEKLEAAVEAMSGEEEYIVSSSSTTIFQIEERGFEEVSVYVAKRVITLLMEYLNEVVSIEEDKILLADLDQIRYSDEASEIFDILKRVIEYNFLVKFNDKSIYYESGQGRIKNSTESLNSVLAGIKYLLEEELERIDGKILKINGFRVSSLINIKSSSPLSLNYSSPAIEEYVSNLEHPSWSNVKKISNDSKSYLDSLFDKSFVDIGLQYFRQYANWVEVELVDKNGYKYTEKFLNIRVQNLIGNGINKGGDRAETLSQLSNELTEEGKFFLNHLNHII</sequence>
<evidence type="ECO:0000256" key="3">
    <source>
        <dbReference type="ARBA" id="ARBA00012306"/>
    </source>
</evidence>
<dbReference type="GO" id="GO:0005829">
    <property type="term" value="C:cytosol"/>
    <property type="evidence" value="ECO:0007669"/>
    <property type="project" value="TreeGrafter"/>
</dbReference>
<dbReference type="GO" id="GO:0042594">
    <property type="term" value="P:response to starvation"/>
    <property type="evidence" value="ECO:0007669"/>
    <property type="project" value="TreeGrafter"/>
</dbReference>
<dbReference type="PANTHER" id="PTHR11561">
    <property type="entry name" value="PHOSPHOENOLPYRUVATE CARBOXYKINASE"/>
    <property type="match status" value="1"/>
</dbReference>
<dbReference type="HAMAP" id="MF_00452">
    <property type="entry name" value="PEPCK_GTP"/>
    <property type="match status" value="1"/>
</dbReference>
<dbReference type="GO" id="GO:0016301">
    <property type="term" value="F:kinase activity"/>
    <property type="evidence" value="ECO:0007669"/>
    <property type="project" value="UniProtKB-KW"/>
</dbReference>
<gene>
    <name evidence="12" type="ORF">MNBD_UNCLBAC01-862</name>
</gene>
<keyword evidence="9 12" id="KW-0456">Lyase</keyword>
<dbReference type="GO" id="GO:0033993">
    <property type="term" value="P:response to lipid"/>
    <property type="evidence" value="ECO:0007669"/>
    <property type="project" value="TreeGrafter"/>
</dbReference>
<dbReference type="EC" id="4.1.1.32" evidence="3"/>
<name>A0A3B1D6E6_9ZZZZ</name>
<comment type="similarity">
    <text evidence="2">Belongs to the phosphoenolpyruvate carboxykinase [GTP] family.</text>
</comment>
<dbReference type="GO" id="GO:0019543">
    <property type="term" value="P:propionate catabolic process"/>
    <property type="evidence" value="ECO:0007669"/>
    <property type="project" value="TreeGrafter"/>
</dbReference>
<dbReference type="Gene3D" id="3.40.449.10">
    <property type="entry name" value="Phosphoenolpyruvate Carboxykinase, domain 1"/>
    <property type="match status" value="1"/>
</dbReference>
<protein>
    <recommendedName>
        <fullName evidence="3">phosphoenolpyruvate carboxykinase (GTP)</fullName>
        <ecNumber evidence="3">4.1.1.32</ecNumber>
    </recommendedName>
</protein>
<keyword evidence="12" id="KW-0418">Kinase</keyword>
<keyword evidence="8" id="KW-0464">Manganese</keyword>
<dbReference type="InterPro" id="IPR008209">
    <property type="entry name" value="PEP_carboxykinase_GTP"/>
</dbReference>
<dbReference type="NCBIfam" id="NF003253">
    <property type="entry name" value="PRK04210.1"/>
    <property type="match status" value="1"/>
</dbReference>
<dbReference type="InterPro" id="IPR008210">
    <property type="entry name" value="PEP_carboxykinase_N"/>
</dbReference>
<reference evidence="12" key="1">
    <citation type="submission" date="2018-06" db="EMBL/GenBank/DDBJ databases">
        <authorList>
            <person name="Zhirakovskaya E."/>
        </authorList>
    </citation>
    <scope>NUCLEOTIDE SEQUENCE</scope>
</reference>
<dbReference type="PANTHER" id="PTHR11561:SF0">
    <property type="entry name" value="PHOSPHOENOLPYRUVATE CARBOXYKINASE [GTP]-RELATED"/>
    <property type="match status" value="1"/>
</dbReference>
<dbReference type="GO" id="GO:0030145">
    <property type="term" value="F:manganese ion binding"/>
    <property type="evidence" value="ECO:0007669"/>
    <property type="project" value="TreeGrafter"/>
</dbReference>
<dbReference type="GO" id="GO:0005525">
    <property type="term" value="F:GTP binding"/>
    <property type="evidence" value="ECO:0007669"/>
    <property type="project" value="UniProtKB-KW"/>
</dbReference>
<evidence type="ECO:0000313" key="12">
    <source>
        <dbReference type="EMBL" id="VAX36272.1"/>
    </source>
</evidence>
<dbReference type="GO" id="GO:0046327">
    <property type="term" value="P:glycerol biosynthetic process from pyruvate"/>
    <property type="evidence" value="ECO:0007669"/>
    <property type="project" value="TreeGrafter"/>
</dbReference>
<evidence type="ECO:0000259" key="10">
    <source>
        <dbReference type="Pfam" id="PF00821"/>
    </source>
</evidence>
<dbReference type="GO" id="GO:0006107">
    <property type="term" value="P:oxaloacetate metabolic process"/>
    <property type="evidence" value="ECO:0007669"/>
    <property type="project" value="TreeGrafter"/>
</dbReference>
<keyword evidence="5" id="KW-0547">Nucleotide-binding</keyword>
<organism evidence="12">
    <name type="scientific">hydrothermal vent metagenome</name>
    <dbReference type="NCBI Taxonomy" id="652676"/>
    <lineage>
        <taxon>unclassified sequences</taxon>
        <taxon>metagenomes</taxon>
        <taxon>ecological metagenomes</taxon>
    </lineage>
</organism>
<dbReference type="Gene3D" id="3.90.228.20">
    <property type="match status" value="1"/>
</dbReference>
<evidence type="ECO:0000256" key="7">
    <source>
        <dbReference type="ARBA" id="ARBA00023134"/>
    </source>
</evidence>